<keyword evidence="8" id="KW-1185">Reference proteome</keyword>
<evidence type="ECO:0000256" key="1">
    <source>
        <dbReference type="ARBA" id="ARBA00004141"/>
    </source>
</evidence>
<dbReference type="HOGENOM" id="CLU_148047_3_2_2"/>
<dbReference type="EMBL" id="CP007536">
    <property type="protein sequence ID" value="AIC16554.1"/>
    <property type="molecule type" value="Genomic_DNA"/>
</dbReference>
<evidence type="ECO:0000313" key="8">
    <source>
        <dbReference type="Proteomes" id="UP000027093"/>
    </source>
</evidence>
<evidence type="ECO:0000313" key="7">
    <source>
        <dbReference type="EMBL" id="AIC16554.1"/>
    </source>
</evidence>
<name>A0A060HIZ9_9ARCH</name>
<organism evidence="7 8">
    <name type="scientific">Nitrososphaera viennensis EN76</name>
    <dbReference type="NCBI Taxonomy" id="926571"/>
    <lineage>
        <taxon>Archaea</taxon>
        <taxon>Nitrososphaerota</taxon>
        <taxon>Nitrososphaeria</taxon>
        <taxon>Nitrososphaerales</taxon>
        <taxon>Nitrososphaeraceae</taxon>
        <taxon>Nitrososphaera</taxon>
    </lineage>
</organism>
<dbReference type="GO" id="GO:0015078">
    <property type="term" value="F:proton transmembrane transporter activity"/>
    <property type="evidence" value="ECO:0007669"/>
    <property type="project" value="InterPro"/>
</dbReference>
<dbReference type="Proteomes" id="UP000027093">
    <property type="component" value="Chromosome"/>
</dbReference>
<dbReference type="RefSeq" id="WP_227717355.1">
    <property type="nucleotide sequence ID" value="NZ_CP007536.1"/>
</dbReference>
<keyword evidence="3 5" id="KW-1133">Transmembrane helix</keyword>
<dbReference type="GeneID" id="74947535"/>
<keyword evidence="2 5" id="KW-0812">Transmembrane</keyword>
<dbReference type="GO" id="GO:0033177">
    <property type="term" value="C:proton-transporting two-sector ATPase complex, proton-transporting domain"/>
    <property type="evidence" value="ECO:0007669"/>
    <property type="project" value="InterPro"/>
</dbReference>
<reference evidence="7 8" key="1">
    <citation type="journal article" date="2014" name="Int. J. Syst. Evol. Microbiol.">
        <title>Nitrososphaera viennensis gen. nov., sp. nov., an aerobic and mesophilic, ammonia-oxidizing archaeon from soil and a member of the archaeal phylum Thaumarchaeota.</title>
        <authorList>
            <person name="Stieglmeier M."/>
            <person name="Klingl A."/>
            <person name="Alves R.J."/>
            <person name="Rittmann S.K."/>
            <person name="Melcher M."/>
            <person name="Leisch N."/>
            <person name="Schleper C."/>
        </authorList>
    </citation>
    <scope>NUCLEOTIDE SEQUENCE [LARGE SCALE GENOMIC DNA]</scope>
    <source>
        <strain evidence="7">EN76</strain>
    </source>
</reference>
<protein>
    <submittedName>
        <fullName evidence="7">Archaeal A1A0-type ATP synthase, subunit K</fullName>
        <ecNumber evidence="7">3.6.3.14</ecNumber>
    </submittedName>
</protein>
<feature type="transmembrane region" description="Helical" evidence="5">
    <location>
        <begin position="49"/>
        <end position="76"/>
    </location>
</feature>
<comment type="subcellular location">
    <subcellularLocation>
        <location evidence="1">Membrane</location>
        <topology evidence="1">Multi-pass membrane protein</topology>
    </subcellularLocation>
</comment>
<dbReference type="InterPro" id="IPR038662">
    <property type="entry name" value="ATP_synth_F0_csu_sf"/>
</dbReference>
<gene>
    <name evidence="7" type="primary">atpK</name>
    <name evidence="7" type="ORF">NVIE_022940</name>
</gene>
<evidence type="ECO:0000256" key="2">
    <source>
        <dbReference type="ARBA" id="ARBA00022692"/>
    </source>
</evidence>
<dbReference type="EC" id="3.6.3.14" evidence="7"/>
<feature type="domain" description="V-ATPase proteolipid subunit C-like" evidence="6">
    <location>
        <begin position="50"/>
        <end position="109"/>
    </location>
</feature>
<dbReference type="CDD" id="cd18120">
    <property type="entry name" value="ATP-synt_Vo_Ao_c"/>
    <property type="match status" value="1"/>
</dbReference>
<dbReference type="GO" id="GO:0016787">
    <property type="term" value="F:hydrolase activity"/>
    <property type="evidence" value="ECO:0007669"/>
    <property type="project" value="UniProtKB-KW"/>
</dbReference>
<keyword evidence="7" id="KW-0378">Hydrolase</keyword>
<keyword evidence="4 5" id="KW-0472">Membrane</keyword>
<evidence type="ECO:0000256" key="3">
    <source>
        <dbReference type="ARBA" id="ARBA00022989"/>
    </source>
</evidence>
<dbReference type="InterPro" id="IPR002379">
    <property type="entry name" value="ATPase_proteolipid_c-like_dom"/>
</dbReference>
<dbReference type="Gene3D" id="1.20.20.10">
    <property type="entry name" value="F1F0 ATP synthase subunit C"/>
    <property type="match status" value="1"/>
</dbReference>
<dbReference type="Pfam" id="PF00137">
    <property type="entry name" value="ATP-synt_C"/>
    <property type="match status" value="1"/>
</dbReference>
<proteinExistence type="predicted"/>
<evidence type="ECO:0000256" key="4">
    <source>
        <dbReference type="ARBA" id="ARBA00023136"/>
    </source>
</evidence>
<evidence type="ECO:0000256" key="5">
    <source>
        <dbReference type="SAM" id="Phobius"/>
    </source>
</evidence>
<dbReference type="AlphaFoldDB" id="A0A060HIZ9"/>
<dbReference type="KEGG" id="nvn:NVIE_022940"/>
<dbReference type="STRING" id="926571.NVIE_022940"/>
<evidence type="ECO:0000259" key="6">
    <source>
        <dbReference type="Pfam" id="PF00137"/>
    </source>
</evidence>
<dbReference type="InterPro" id="IPR035921">
    <property type="entry name" value="F/V-ATP_Csub_sf"/>
</dbReference>
<sequence length="112" mass="11255">MMQLKVRGALSLLTILAAVVFAGVAFASPAVYAQEAEPAPAASSNAFKFLAAGIAFGLAALGAGFGLGFVGAAGLAAISENPKMQSSVFIIVGMVESIAIYGIVMMFIILGQ</sequence>
<feature type="transmembrane region" description="Helical" evidence="5">
    <location>
        <begin position="88"/>
        <end position="110"/>
    </location>
</feature>
<dbReference type="SUPFAM" id="SSF81333">
    <property type="entry name" value="F1F0 ATP synthase subunit C"/>
    <property type="match status" value="1"/>
</dbReference>
<accession>A0A060HIZ9</accession>